<reference evidence="1 3" key="1">
    <citation type="journal article" date="2014" name="Am. J. Bot.">
        <title>Genome assembly and annotation for red clover (Trifolium pratense; Fabaceae).</title>
        <authorList>
            <person name="Istvanek J."/>
            <person name="Jaros M."/>
            <person name="Krenek A."/>
            <person name="Repkova J."/>
        </authorList>
    </citation>
    <scope>NUCLEOTIDE SEQUENCE [LARGE SCALE GENOMIC DNA]</scope>
    <source>
        <strain evidence="3">cv. Tatra</strain>
        <tissue evidence="1">Young leaves</tissue>
    </source>
</reference>
<organism evidence="1 3">
    <name type="scientific">Trifolium pratense</name>
    <name type="common">Red clover</name>
    <dbReference type="NCBI Taxonomy" id="57577"/>
    <lineage>
        <taxon>Eukaryota</taxon>
        <taxon>Viridiplantae</taxon>
        <taxon>Streptophyta</taxon>
        <taxon>Embryophyta</taxon>
        <taxon>Tracheophyta</taxon>
        <taxon>Spermatophyta</taxon>
        <taxon>Magnoliopsida</taxon>
        <taxon>eudicotyledons</taxon>
        <taxon>Gunneridae</taxon>
        <taxon>Pentapetalae</taxon>
        <taxon>rosids</taxon>
        <taxon>fabids</taxon>
        <taxon>Fabales</taxon>
        <taxon>Fabaceae</taxon>
        <taxon>Papilionoideae</taxon>
        <taxon>50 kb inversion clade</taxon>
        <taxon>NPAAA clade</taxon>
        <taxon>Hologalegina</taxon>
        <taxon>IRL clade</taxon>
        <taxon>Trifolieae</taxon>
        <taxon>Trifolium</taxon>
    </lineage>
</organism>
<dbReference type="EMBL" id="ASHM01073118">
    <property type="protein sequence ID" value="PNX55865.1"/>
    <property type="molecule type" value="Genomic_DNA"/>
</dbReference>
<evidence type="ECO:0000313" key="1">
    <source>
        <dbReference type="EMBL" id="PNX55865.1"/>
    </source>
</evidence>
<sequence>MIVIGEFVNGPKNTGYHSQFSVPGSAVAPASADEFASAAAPASAAPPNLQLCPAEEVTIIPHMLLMDPV</sequence>
<proteinExistence type="predicted"/>
<evidence type="ECO:0000313" key="2">
    <source>
        <dbReference type="EMBL" id="PNX64941.1"/>
    </source>
</evidence>
<dbReference type="AlphaFoldDB" id="A0A2K3JP93"/>
<gene>
    <name evidence="1" type="ORF">L195_g049498</name>
    <name evidence="2" type="ORF">L195_g054282</name>
</gene>
<accession>A0A2K3JP93</accession>
<name>A0A2K3JP93_TRIPR</name>
<evidence type="ECO:0000313" key="3">
    <source>
        <dbReference type="Proteomes" id="UP000236291"/>
    </source>
</evidence>
<protein>
    <submittedName>
        <fullName evidence="1">Uncharacterized protein</fullName>
    </submittedName>
</protein>
<dbReference type="Proteomes" id="UP000236291">
    <property type="component" value="Unassembled WGS sequence"/>
</dbReference>
<reference evidence="1 3" key="2">
    <citation type="journal article" date="2017" name="Front. Plant Sci.">
        <title>Gene Classification and Mining of Molecular Markers Useful in Red Clover (Trifolium pratense) Breeding.</title>
        <authorList>
            <person name="Istvanek J."/>
            <person name="Dluhosova J."/>
            <person name="Dluhos P."/>
            <person name="Patkova L."/>
            <person name="Nedelnik J."/>
            <person name="Repkova J."/>
        </authorList>
    </citation>
    <scope>NUCLEOTIDE SEQUENCE [LARGE SCALE GENOMIC DNA]</scope>
    <source>
        <strain evidence="3">cv. Tatra</strain>
        <tissue evidence="1">Young leaves</tissue>
    </source>
</reference>
<dbReference type="EMBL" id="ASHM01094311">
    <property type="protein sequence ID" value="PNX64941.1"/>
    <property type="molecule type" value="Genomic_DNA"/>
</dbReference>
<comment type="caution">
    <text evidence="1">The sequence shown here is derived from an EMBL/GenBank/DDBJ whole genome shotgun (WGS) entry which is preliminary data.</text>
</comment>